<dbReference type="EC" id="3.6.1.9" evidence="1"/>
<dbReference type="AlphaFoldDB" id="A0A3B1BKB3"/>
<sequence length="402" mass="46518">MKKLFLIFFLVLEGLLYSQTQPYVLLVSFDAFRWDYLDRNLTPNLDRVIDKGVRALSLRPVSPSKTFPNHYSIISGLYAENHGIIFNSFEDVHTGDFYRIGDTGAVRNPKWYRGEAFWETAEKDGITTASYFWPGSEMNDPSRRPTYFKHYKHTEPYKNRIDGVIGWLQLPYKERPHFITLYFHDTDTYGHRYGPNSPEINQSIQRLDSLVGYLNKNLMDIGMADSVNIIFVSDHGMTEIDTARTVNLEKILIGLDYKLGGATTLAMIKPSESDYDSVLVRLKRNNSNYTVYKKENLPDYFHFKNDDNIFPIILSADLGWSLVNDKQLSKMKKRGNKGNHGYNKDYIEMHGIFVASGPNFKTNYKTGTVWNIDIYPLLCKIFNIYPNPKIDGKLERIGFLLK</sequence>
<dbReference type="GO" id="GO:0047429">
    <property type="term" value="F:nucleoside triphosphate diphosphatase activity"/>
    <property type="evidence" value="ECO:0007669"/>
    <property type="project" value="UniProtKB-EC"/>
</dbReference>
<organism evidence="1">
    <name type="scientific">hydrothermal vent metagenome</name>
    <dbReference type="NCBI Taxonomy" id="652676"/>
    <lineage>
        <taxon>unclassified sequences</taxon>
        <taxon>metagenomes</taxon>
        <taxon>ecological metagenomes</taxon>
    </lineage>
</organism>
<dbReference type="EC" id="3.1.4.1" evidence="1"/>
<gene>
    <name evidence="1" type="ORF">MNBD_IGNAVI01-1908</name>
</gene>
<dbReference type="PANTHER" id="PTHR10151">
    <property type="entry name" value="ECTONUCLEOTIDE PYROPHOSPHATASE/PHOSPHODIESTERASE"/>
    <property type="match status" value="1"/>
</dbReference>
<protein>
    <submittedName>
        <fullName evidence="1">Alkaline phosphodiesterase I / Nucleotide pyrophosphatase</fullName>
        <ecNumber evidence="1">3.1.4.1</ecNumber>
        <ecNumber evidence="1">3.6.1.9</ecNumber>
    </submittedName>
</protein>
<proteinExistence type="predicted"/>
<dbReference type="InterPro" id="IPR002591">
    <property type="entry name" value="Phosphodiest/P_Trfase"/>
</dbReference>
<dbReference type="Gene3D" id="3.30.1360.180">
    <property type="match status" value="1"/>
</dbReference>
<keyword evidence="1" id="KW-0378">Hydrolase</keyword>
<dbReference type="SUPFAM" id="SSF53649">
    <property type="entry name" value="Alkaline phosphatase-like"/>
    <property type="match status" value="1"/>
</dbReference>
<dbReference type="Gene3D" id="3.40.720.10">
    <property type="entry name" value="Alkaline Phosphatase, subunit A"/>
    <property type="match status" value="1"/>
</dbReference>
<name>A0A3B1BKB3_9ZZZZ</name>
<evidence type="ECO:0000313" key="1">
    <source>
        <dbReference type="EMBL" id="VAX14981.1"/>
    </source>
</evidence>
<accession>A0A3B1BKB3</accession>
<dbReference type="EMBL" id="UOGD01000003">
    <property type="protein sequence ID" value="VAX14981.1"/>
    <property type="molecule type" value="Genomic_DNA"/>
</dbReference>
<dbReference type="InterPro" id="IPR017850">
    <property type="entry name" value="Alkaline_phosphatase_core_sf"/>
</dbReference>
<dbReference type="PANTHER" id="PTHR10151:SF120">
    <property type="entry name" value="BIS(5'-ADENOSYL)-TRIPHOSPHATASE"/>
    <property type="match status" value="1"/>
</dbReference>
<dbReference type="GO" id="GO:0004528">
    <property type="term" value="F:phosphodiesterase I activity"/>
    <property type="evidence" value="ECO:0007669"/>
    <property type="project" value="UniProtKB-EC"/>
</dbReference>
<dbReference type="Pfam" id="PF01663">
    <property type="entry name" value="Phosphodiest"/>
    <property type="match status" value="1"/>
</dbReference>
<dbReference type="CDD" id="cd16018">
    <property type="entry name" value="Enpp"/>
    <property type="match status" value="1"/>
</dbReference>
<reference evidence="1" key="1">
    <citation type="submission" date="2018-06" db="EMBL/GenBank/DDBJ databases">
        <authorList>
            <person name="Zhirakovskaya E."/>
        </authorList>
    </citation>
    <scope>NUCLEOTIDE SEQUENCE</scope>
</reference>